<dbReference type="AlphaFoldDB" id="A0A166EWJ8"/>
<dbReference type="EMBL" id="LNRQ01000002">
    <property type="protein sequence ID" value="KZN07062.1"/>
    <property type="molecule type" value="Genomic_DNA"/>
</dbReference>
<evidence type="ECO:0000313" key="3">
    <source>
        <dbReference type="EMBL" id="WOG89693.1"/>
    </source>
</evidence>
<feature type="transmembrane region" description="Helical" evidence="1">
    <location>
        <begin position="66"/>
        <end position="88"/>
    </location>
</feature>
<evidence type="ECO:0000256" key="1">
    <source>
        <dbReference type="SAM" id="Phobius"/>
    </source>
</evidence>
<evidence type="ECO:0000313" key="4">
    <source>
        <dbReference type="Proteomes" id="UP000077755"/>
    </source>
</evidence>
<accession>A0A166EWJ8</accession>
<keyword evidence="1" id="KW-1133">Transmembrane helix</keyword>
<organism evidence="2">
    <name type="scientific">Daucus carota subsp. sativus</name>
    <name type="common">Carrot</name>
    <dbReference type="NCBI Taxonomy" id="79200"/>
    <lineage>
        <taxon>Eukaryota</taxon>
        <taxon>Viridiplantae</taxon>
        <taxon>Streptophyta</taxon>
        <taxon>Embryophyta</taxon>
        <taxon>Tracheophyta</taxon>
        <taxon>Spermatophyta</taxon>
        <taxon>Magnoliopsida</taxon>
        <taxon>eudicotyledons</taxon>
        <taxon>Gunneridae</taxon>
        <taxon>Pentapetalae</taxon>
        <taxon>asterids</taxon>
        <taxon>campanulids</taxon>
        <taxon>Apiales</taxon>
        <taxon>Apiaceae</taxon>
        <taxon>Apioideae</taxon>
        <taxon>Scandiceae</taxon>
        <taxon>Daucinae</taxon>
        <taxon>Daucus</taxon>
        <taxon>Daucus sect. Daucus</taxon>
    </lineage>
</organism>
<dbReference type="STRING" id="79200.A0A166EWJ8"/>
<reference evidence="3" key="2">
    <citation type="submission" date="2022-03" db="EMBL/GenBank/DDBJ databases">
        <title>Draft title - Genomic analysis of global carrot germplasm unveils the trajectory of domestication and the origin of high carotenoid orange carrot.</title>
        <authorList>
            <person name="Iorizzo M."/>
            <person name="Ellison S."/>
            <person name="Senalik D."/>
            <person name="Macko-Podgorni A."/>
            <person name="Grzebelus D."/>
            <person name="Bostan H."/>
            <person name="Rolling W."/>
            <person name="Curaba J."/>
            <person name="Simon P."/>
        </authorList>
    </citation>
    <scope>NUCLEOTIDE SEQUENCE</scope>
    <source>
        <tissue evidence="3">Leaf</tissue>
    </source>
</reference>
<name>A0A166EWJ8_DAUCS</name>
<protein>
    <submittedName>
        <fullName evidence="2">Uncharacterized protein</fullName>
    </submittedName>
</protein>
<dbReference type="Gramene" id="KZN07062">
    <property type="protein sequence ID" value="KZN07062"/>
    <property type="gene ID" value="DCAR_007899"/>
</dbReference>
<keyword evidence="4" id="KW-1185">Reference proteome</keyword>
<keyword evidence="1" id="KW-0812">Transmembrane</keyword>
<dbReference type="PANTHER" id="PTHR33726:SF3">
    <property type="entry name" value="TRANSMEMBRANE PROTEIN"/>
    <property type="match status" value="1"/>
</dbReference>
<dbReference type="EMBL" id="CP093344">
    <property type="protein sequence ID" value="WOG89693.1"/>
    <property type="molecule type" value="Genomic_DNA"/>
</dbReference>
<proteinExistence type="predicted"/>
<sequence length="94" mass="10405">METSSGNSGRKEGSFCFLYFLKRNGKKSAGGSWRRFGWWKKRGLFSKSSSSSSSSSGFHSRIVDSILFKIASGFESVVLVSAVCFFFLCCGCHF</sequence>
<reference evidence="2" key="1">
    <citation type="journal article" date="2016" name="Nat. Genet.">
        <title>A high-quality carrot genome assembly provides new insights into carotenoid accumulation and asterid genome evolution.</title>
        <authorList>
            <person name="Iorizzo M."/>
            <person name="Ellison S."/>
            <person name="Senalik D."/>
            <person name="Zeng P."/>
            <person name="Satapoomin P."/>
            <person name="Huang J."/>
            <person name="Bowman M."/>
            <person name="Iovene M."/>
            <person name="Sanseverino W."/>
            <person name="Cavagnaro P."/>
            <person name="Yildiz M."/>
            <person name="Macko-Podgorni A."/>
            <person name="Moranska E."/>
            <person name="Grzebelus E."/>
            <person name="Grzebelus D."/>
            <person name="Ashrafi H."/>
            <person name="Zheng Z."/>
            <person name="Cheng S."/>
            <person name="Spooner D."/>
            <person name="Van Deynze A."/>
            <person name="Simon P."/>
        </authorList>
    </citation>
    <scope>NUCLEOTIDE SEQUENCE [LARGE SCALE GENOMIC DNA]</scope>
    <source>
        <tissue evidence="2">Leaf</tissue>
    </source>
</reference>
<dbReference type="Proteomes" id="UP000077755">
    <property type="component" value="Chromosome 2"/>
</dbReference>
<keyword evidence="1" id="KW-0472">Membrane</keyword>
<dbReference type="PANTHER" id="PTHR33726">
    <property type="entry name" value="TRANSMEMBRANE PROTEIN"/>
    <property type="match status" value="1"/>
</dbReference>
<evidence type="ECO:0000313" key="2">
    <source>
        <dbReference type="EMBL" id="KZN07062.1"/>
    </source>
</evidence>
<gene>
    <name evidence="2" type="ORF">DCAR_007899</name>
    <name evidence="3" type="ORF">DCAR_0208931</name>
</gene>